<evidence type="ECO:0000313" key="2">
    <source>
        <dbReference type="Proteomes" id="UP000075420"/>
    </source>
</evidence>
<dbReference type="EMBL" id="JELY01000900">
    <property type="protein sequence ID" value="KYF57634.1"/>
    <property type="molecule type" value="Genomic_DNA"/>
</dbReference>
<comment type="caution">
    <text evidence="1">The sequence shown here is derived from an EMBL/GenBank/DDBJ whole genome shotgun (WGS) entry which is preliminary data.</text>
</comment>
<dbReference type="Proteomes" id="UP000075420">
    <property type="component" value="Unassembled WGS sequence"/>
</dbReference>
<dbReference type="AlphaFoldDB" id="A0A150PPK1"/>
<organism evidence="1 2">
    <name type="scientific">Sorangium cellulosum</name>
    <name type="common">Polyangium cellulosum</name>
    <dbReference type="NCBI Taxonomy" id="56"/>
    <lineage>
        <taxon>Bacteria</taxon>
        <taxon>Pseudomonadati</taxon>
        <taxon>Myxococcota</taxon>
        <taxon>Polyangia</taxon>
        <taxon>Polyangiales</taxon>
        <taxon>Polyangiaceae</taxon>
        <taxon>Sorangium</taxon>
    </lineage>
</organism>
<evidence type="ECO:0000313" key="1">
    <source>
        <dbReference type="EMBL" id="KYF57634.1"/>
    </source>
</evidence>
<gene>
    <name evidence="1" type="ORF">BE08_27285</name>
</gene>
<proteinExistence type="predicted"/>
<sequence>MRALSRSASPPEHLIGRRLVPITLCNYVATAHAAQLDPERGARPARWLAWAASIMIAIETWRGEGSCS</sequence>
<name>A0A150PPK1_SORCE</name>
<accession>A0A150PPK1</accession>
<protein>
    <submittedName>
        <fullName evidence="1">Uncharacterized protein</fullName>
    </submittedName>
</protein>
<reference evidence="1 2" key="1">
    <citation type="submission" date="2014-02" db="EMBL/GenBank/DDBJ databases">
        <title>The small core and large imbalanced accessory genome model reveals a collaborative survival strategy of Sorangium cellulosum strains in nature.</title>
        <authorList>
            <person name="Han K."/>
            <person name="Peng R."/>
            <person name="Blom J."/>
            <person name="Li Y.-Z."/>
        </authorList>
    </citation>
    <scope>NUCLEOTIDE SEQUENCE [LARGE SCALE GENOMIC DNA]</scope>
    <source>
        <strain evidence="1 2">So0157-25</strain>
    </source>
</reference>